<feature type="region of interest" description="Disordered" evidence="1">
    <location>
        <begin position="58"/>
        <end position="79"/>
    </location>
</feature>
<reference evidence="2" key="1">
    <citation type="submission" date="2020-05" db="EMBL/GenBank/DDBJ databases">
        <authorList>
            <person name="Chiriac C."/>
            <person name="Salcher M."/>
            <person name="Ghai R."/>
            <person name="Kavagutti S V."/>
        </authorList>
    </citation>
    <scope>NUCLEOTIDE SEQUENCE</scope>
</reference>
<accession>A0A6J6GSJ9</accession>
<feature type="region of interest" description="Disordered" evidence="1">
    <location>
        <begin position="1"/>
        <end position="20"/>
    </location>
</feature>
<organism evidence="2">
    <name type="scientific">freshwater metagenome</name>
    <dbReference type="NCBI Taxonomy" id="449393"/>
    <lineage>
        <taxon>unclassified sequences</taxon>
        <taxon>metagenomes</taxon>
        <taxon>ecological metagenomes</taxon>
    </lineage>
</organism>
<dbReference type="AlphaFoldDB" id="A0A6J6GSJ9"/>
<evidence type="ECO:0000313" key="2">
    <source>
        <dbReference type="EMBL" id="CAB4604096.1"/>
    </source>
</evidence>
<name>A0A6J6GSJ9_9ZZZZ</name>
<sequence>MAPIGSNRTEERDGAANVGGHRSIVGYRRRARIVEWFNQERNVQTWVERGTTRPFEIVTRGDGTGFGIESQPVRSAALR</sequence>
<gene>
    <name evidence="2" type="ORF">UFOPK1762_02133</name>
</gene>
<protein>
    <submittedName>
        <fullName evidence="2">Unannotated protein</fullName>
    </submittedName>
</protein>
<evidence type="ECO:0000256" key="1">
    <source>
        <dbReference type="SAM" id="MobiDB-lite"/>
    </source>
</evidence>
<dbReference type="EMBL" id="CAEZTY010000171">
    <property type="protein sequence ID" value="CAB4604096.1"/>
    <property type="molecule type" value="Genomic_DNA"/>
</dbReference>
<proteinExistence type="predicted"/>